<name>A0A2T1DXF9_9CYAN</name>
<gene>
    <name evidence="3" type="ORF">C7B82_24260</name>
</gene>
<dbReference type="InterPro" id="IPR051599">
    <property type="entry name" value="Cell_Envelope_Assoc"/>
</dbReference>
<proteinExistence type="predicted"/>
<evidence type="ECO:0000313" key="4">
    <source>
        <dbReference type="Proteomes" id="UP000239576"/>
    </source>
</evidence>
<evidence type="ECO:0000313" key="3">
    <source>
        <dbReference type="EMBL" id="PSB25162.1"/>
    </source>
</evidence>
<dbReference type="InterPro" id="IPR003848">
    <property type="entry name" value="DUF218"/>
</dbReference>
<feature type="transmembrane region" description="Helical" evidence="1">
    <location>
        <begin position="59"/>
        <end position="76"/>
    </location>
</feature>
<keyword evidence="1" id="KW-0472">Membrane</keyword>
<dbReference type="EMBL" id="PVWK01000131">
    <property type="protein sequence ID" value="PSB25162.1"/>
    <property type="molecule type" value="Genomic_DNA"/>
</dbReference>
<feature type="transmembrane region" description="Helical" evidence="1">
    <location>
        <begin position="23"/>
        <end position="47"/>
    </location>
</feature>
<organism evidence="3 4">
    <name type="scientific">Stenomitos frigidus ULC18</name>
    <dbReference type="NCBI Taxonomy" id="2107698"/>
    <lineage>
        <taxon>Bacteria</taxon>
        <taxon>Bacillati</taxon>
        <taxon>Cyanobacteriota</taxon>
        <taxon>Cyanophyceae</taxon>
        <taxon>Leptolyngbyales</taxon>
        <taxon>Leptolyngbyaceae</taxon>
        <taxon>Stenomitos</taxon>
    </lineage>
</organism>
<evidence type="ECO:0000259" key="2">
    <source>
        <dbReference type="Pfam" id="PF02698"/>
    </source>
</evidence>
<dbReference type="PANTHER" id="PTHR30336:SF4">
    <property type="entry name" value="ENVELOPE BIOGENESIS FACTOR ELYC"/>
    <property type="match status" value="1"/>
</dbReference>
<reference evidence="3 4" key="2">
    <citation type="submission" date="2018-03" db="EMBL/GenBank/DDBJ databases">
        <title>The ancient ancestry and fast evolution of plastids.</title>
        <authorList>
            <person name="Moore K.R."/>
            <person name="Magnabosco C."/>
            <person name="Momper L."/>
            <person name="Gold D.A."/>
            <person name="Bosak T."/>
            <person name="Fournier G.P."/>
        </authorList>
    </citation>
    <scope>NUCLEOTIDE SEQUENCE [LARGE SCALE GENOMIC DNA]</scope>
    <source>
        <strain evidence="3 4">ULC18</strain>
    </source>
</reference>
<keyword evidence="4" id="KW-1185">Reference proteome</keyword>
<keyword evidence="1" id="KW-1133">Transmembrane helix</keyword>
<dbReference type="InterPro" id="IPR014729">
    <property type="entry name" value="Rossmann-like_a/b/a_fold"/>
</dbReference>
<keyword evidence="1" id="KW-0812">Transmembrane</keyword>
<dbReference type="Proteomes" id="UP000239576">
    <property type="component" value="Unassembled WGS sequence"/>
</dbReference>
<evidence type="ECO:0000256" key="1">
    <source>
        <dbReference type="SAM" id="Phobius"/>
    </source>
</evidence>
<dbReference type="PANTHER" id="PTHR30336">
    <property type="entry name" value="INNER MEMBRANE PROTEIN, PROBABLE PERMEASE"/>
    <property type="match status" value="1"/>
</dbReference>
<dbReference type="CDD" id="cd06259">
    <property type="entry name" value="YdcF-like"/>
    <property type="match status" value="1"/>
</dbReference>
<sequence>MLDPTLCIQKPLTNSWTSLSWQVFNWLTTPALVIPPLVLLTVLPLLFRRLRWRRRISGLGATLLCVYLLTLSPTMVKIGNRVLVTFLPSDVGAPADAIVVLGRGTEMRPERVDVSARLWEAQRAPLIFASGWGDAQQIADMLAQKGIPDTAIDGEPCSRTTEENARFTAAIVQPKNVHRILLVTDPPHMLRSLLTFRSLGFEVIPHTNPLPNHLNVRSKAYLVFREYLGLVGYGLRGRFLPREPSAADISPTAIAPIQEALPLEVPVAPVLSG</sequence>
<dbReference type="GO" id="GO:0005886">
    <property type="term" value="C:plasma membrane"/>
    <property type="evidence" value="ECO:0007669"/>
    <property type="project" value="TreeGrafter"/>
</dbReference>
<dbReference type="RefSeq" id="WP_106259321.1">
    <property type="nucleotide sequence ID" value="NZ_CAWNSW010000145.1"/>
</dbReference>
<feature type="domain" description="DUF218" evidence="2">
    <location>
        <begin position="96"/>
        <end position="229"/>
    </location>
</feature>
<reference evidence="4" key="1">
    <citation type="submission" date="2018-02" db="EMBL/GenBank/DDBJ databases">
        <authorList>
            <person name="Moore K."/>
            <person name="Momper L."/>
        </authorList>
    </citation>
    <scope>NUCLEOTIDE SEQUENCE [LARGE SCALE GENOMIC DNA]</scope>
    <source>
        <strain evidence="4">ULC18</strain>
    </source>
</reference>
<accession>A0A2T1DXF9</accession>
<dbReference type="GO" id="GO:0000270">
    <property type="term" value="P:peptidoglycan metabolic process"/>
    <property type="evidence" value="ECO:0007669"/>
    <property type="project" value="TreeGrafter"/>
</dbReference>
<dbReference type="Gene3D" id="3.40.50.620">
    <property type="entry name" value="HUPs"/>
    <property type="match status" value="1"/>
</dbReference>
<dbReference type="OrthoDB" id="420315at2"/>
<dbReference type="GO" id="GO:0043164">
    <property type="term" value="P:Gram-negative-bacterium-type cell wall biogenesis"/>
    <property type="evidence" value="ECO:0007669"/>
    <property type="project" value="TreeGrafter"/>
</dbReference>
<protein>
    <submittedName>
        <fullName evidence="3">YdcF family protein</fullName>
    </submittedName>
</protein>
<dbReference type="Pfam" id="PF02698">
    <property type="entry name" value="DUF218"/>
    <property type="match status" value="1"/>
</dbReference>
<comment type="caution">
    <text evidence="3">The sequence shown here is derived from an EMBL/GenBank/DDBJ whole genome shotgun (WGS) entry which is preliminary data.</text>
</comment>
<dbReference type="AlphaFoldDB" id="A0A2T1DXF9"/>